<dbReference type="SUPFAM" id="SSF158430">
    <property type="entry name" value="Bacillus cereus metalloprotein-like"/>
    <property type="match status" value="2"/>
</dbReference>
<keyword evidence="2" id="KW-1185">Reference proteome</keyword>
<dbReference type="Pfam" id="PF11155">
    <property type="entry name" value="DUF2935"/>
    <property type="match status" value="2"/>
</dbReference>
<evidence type="ECO:0000313" key="1">
    <source>
        <dbReference type="EMBL" id="KAB8125732.1"/>
    </source>
</evidence>
<gene>
    <name evidence="1" type="ORF">F9U64_21790</name>
</gene>
<organism evidence="1 2">
    <name type="scientific">Gracilibacillus oryzae</name>
    <dbReference type="NCBI Taxonomy" id="1672701"/>
    <lineage>
        <taxon>Bacteria</taxon>
        <taxon>Bacillati</taxon>
        <taxon>Bacillota</taxon>
        <taxon>Bacilli</taxon>
        <taxon>Bacillales</taxon>
        <taxon>Bacillaceae</taxon>
        <taxon>Gracilibacillus</taxon>
    </lineage>
</organism>
<accession>A0A7C8KP53</accession>
<protein>
    <submittedName>
        <fullName evidence="1">DUF2935 domain-containing protein</fullName>
    </submittedName>
</protein>
<dbReference type="Gene3D" id="1.20.1260.120">
    <property type="entry name" value="Protein of unknown function DUF2935"/>
    <property type="match status" value="1"/>
</dbReference>
<comment type="caution">
    <text evidence="1">The sequence shown here is derived from an EMBL/GenBank/DDBJ whole genome shotgun (WGS) entry which is preliminary data.</text>
</comment>
<name>A0A7C8KP53_9BACI</name>
<dbReference type="Proteomes" id="UP000480246">
    <property type="component" value="Unassembled WGS sequence"/>
</dbReference>
<dbReference type="InterPro" id="IPR021328">
    <property type="entry name" value="CotB-like"/>
</dbReference>
<dbReference type="EMBL" id="WEID01000128">
    <property type="protein sequence ID" value="KAB8125732.1"/>
    <property type="molecule type" value="Genomic_DNA"/>
</dbReference>
<reference evidence="1 2" key="1">
    <citation type="submission" date="2019-10" db="EMBL/GenBank/DDBJ databases">
        <title>Gracilibacillus sp. nov. isolated from rice seeds.</title>
        <authorList>
            <person name="He S."/>
        </authorList>
    </citation>
    <scope>NUCLEOTIDE SEQUENCE [LARGE SCALE GENOMIC DNA]</scope>
    <source>
        <strain evidence="1 2">TD8</strain>
    </source>
</reference>
<proteinExistence type="predicted"/>
<sequence length="266" mass="31088">MKHHELKRGCVSLQSSYVKSAVFEHQFWLQVLGDHARFIHDSLYPSQREDIEKAKMFQTQYDELLTQAHTLNESNAIAFAIMTEDITKQFRTYKLSIIKRHVTGQMKIHLTPTFINHMVNELEEYLLILGYLKQGEKPPIYHELHHHLLWLTDASGHAGAINDRMDGVEKRLKDKSAAFSKHFDQFYLKAVELTGYLRANVDSFPALERFNHDVEIEIELFQTFLHELEEMELSAEVLSIFTASMADHMAREEEYYLLKLSEAKSM</sequence>
<dbReference type="AlphaFoldDB" id="A0A7C8KP53"/>
<evidence type="ECO:0000313" key="2">
    <source>
        <dbReference type="Proteomes" id="UP000480246"/>
    </source>
</evidence>
<dbReference type="OrthoDB" id="1633927at2"/>